<dbReference type="CDD" id="cd02440">
    <property type="entry name" value="AdoMet_MTases"/>
    <property type="match status" value="1"/>
</dbReference>
<name>A0A917WDY2_9RHOB</name>
<dbReference type="PANTHER" id="PTHR42912:SF93">
    <property type="entry name" value="N6-ADENOSINE-METHYLTRANSFERASE TMT1A"/>
    <property type="match status" value="1"/>
</dbReference>
<dbReference type="Proteomes" id="UP000649829">
    <property type="component" value="Unassembled WGS sequence"/>
</dbReference>
<dbReference type="SUPFAM" id="SSF53335">
    <property type="entry name" value="S-adenosyl-L-methionine-dependent methyltransferases"/>
    <property type="match status" value="1"/>
</dbReference>
<comment type="caution">
    <text evidence="2">The sequence shown here is derived from an EMBL/GenBank/DDBJ whole genome shotgun (WGS) entry which is preliminary data.</text>
</comment>
<keyword evidence="2" id="KW-0489">Methyltransferase</keyword>
<protein>
    <submittedName>
        <fullName evidence="2">SAM-dependent methyltransferase</fullName>
    </submittedName>
</protein>
<proteinExistence type="predicted"/>
<keyword evidence="2" id="KW-0808">Transferase</keyword>
<feature type="domain" description="Methyltransferase type 11" evidence="1">
    <location>
        <begin position="45"/>
        <end position="141"/>
    </location>
</feature>
<dbReference type="RefSeq" id="WP_028288044.1">
    <property type="nucleotide sequence ID" value="NZ_BMLF01000001.1"/>
</dbReference>
<dbReference type="InterPro" id="IPR013216">
    <property type="entry name" value="Methyltransf_11"/>
</dbReference>
<dbReference type="GO" id="GO:0008757">
    <property type="term" value="F:S-adenosylmethionine-dependent methyltransferase activity"/>
    <property type="evidence" value="ECO:0007669"/>
    <property type="project" value="InterPro"/>
</dbReference>
<reference evidence="2" key="2">
    <citation type="submission" date="2020-09" db="EMBL/GenBank/DDBJ databases">
        <authorList>
            <person name="Sun Q."/>
            <person name="Zhou Y."/>
        </authorList>
    </citation>
    <scope>NUCLEOTIDE SEQUENCE</scope>
    <source>
        <strain evidence="2">CGMCC 1.6293</strain>
    </source>
</reference>
<evidence type="ECO:0000313" key="2">
    <source>
        <dbReference type="EMBL" id="GGL98337.1"/>
    </source>
</evidence>
<sequence length="214" mass="22885">MDIDAVKSSYARWAPIYDRTFGAATRSGRTASVEFMNAEAGPEILEVGVGTGLALPLYAPGKRVTGVDYSDEMLARAAARVEAEGLTHVAGLRQMDARELDFPDASFDAVAAMHMISVVPEPERVMAEMVRVLRPGGVMVVTNHFARETGGLARIERFMAPFANVLGWHSDFDKSVVTGTPGIALRETRALPPVGMMTLLILERTPVAAAAAVG</sequence>
<gene>
    <name evidence="2" type="primary">PmtA</name>
    <name evidence="2" type="ORF">GCM10011534_20420</name>
</gene>
<dbReference type="PANTHER" id="PTHR42912">
    <property type="entry name" value="METHYLTRANSFERASE"/>
    <property type="match status" value="1"/>
</dbReference>
<dbReference type="AlphaFoldDB" id="A0A917WDY2"/>
<keyword evidence="3" id="KW-1185">Reference proteome</keyword>
<dbReference type="InterPro" id="IPR029063">
    <property type="entry name" value="SAM-dependent_MTases_sf"/>
</dbReference>
<dbReference type="Pfam" id="PF08241">
    <property type="entry name" value="Methyltransf_11"/>
    <property type="match status" value="1"/>
</dbReference>
<dbReference type="EMBL" id="BMLF01000001">
    <property type="protein sequence ID" value="GGL98337.1"/>
    <property type="molecule type" value="Genomic_DNA"/>
</dbReference>
<dbReference type="GO" id="GO:0032259">
    <property type="term" value="P:methylation"/>
    <property type="evidence" value="ECO:0007669"/>
    <property type="project" value="UniProtKB-KW"/>
</dbReference>
<organism evidence="2 3">
    <name type="scientific">Pseudooceanicola nanhaiensis</name>
    <dbReference type="NCBI Taxonomy" id="375761"/>
    <lineage>
        <taxon>Bacteria</taxon>
        <taxon>Pseudomonadati</taxon>
        <taxon>Pseudomonadota</taxon>
        <taxon>Alphaproteobacteria</taxon>
        <taxon>Rhodobacterales</taxon>
        <taxon>Paracoccaceae</taxon>
        <taxon>Pseudooceanicola</taxon>
    </lineage>
</organism>
<accession>A0A917WDY2</accession>
<dbReference type="InterPro" id="IPR050508">
    <property type="entry name" value="Methyltransf_Superfamily"/>
</dbReference>
<dbReference type="Gene3D" id="3.40.50.150">
    <property type="entry name" value="Vaccinia Virus protein VP39"/>
    <property type="match status" value="1"/>
</dbReference>
<reference evidence="2" key="1">
    <citation type="journal article" date="2014" name="Int. J. Syst. Evol. Microbiol.">
        <title>Complete genome sequence of Corynebacterium casei LMG S-19264T (=DSM 44701T), isolated from a smear-ripened cheese.</title>
        <authorList>
            <consortium name="US DOE Joint Genome Institute (JGI-PGF)"/>
            <person name="Walter F."/>
            <person name="Albersmeier A."/>
            <person name="Kalinowski J."/>
            <person name="Ruckert C."/>
        </authorList>
    </citation>
    <scope>NUCLEOTIDE SEQUENCE</scope>
    <source>
        <strain evidence="2">CGMCC 1.6293</strain>
    </source>
</reference>
<evidence type="ECO:0000313" key="3">
    <source>
        <dbReference type="Proteomes" id="UP000649829"/>
    </source>
</evidence>
<evidence type="ECO:0000259" key="1">
    <source>
        <dbReference type="Pfam" id="PF08241"/>
    </source>
</evidence>